<proteinExistence type="predicted"/>
<evidence type="ECO:0000313" key="2">
    <source>
        <dbReference type="Proteomes" id="UP001054837"/>
    </source>
</evidence>
<dbReference type="AlphaFoldDB" id="A0AAV4QZB5"/>
<keyword evidence="2" id="KW-1185">Reference proteome</keyword>
<accession>A0AAV4QZB5</accession>
<dbReference type="Proteomes" id="UP001054837">
    <property type="component" value="Unassembled WGS sequence"/>
</dbReference>
<evidence type="ECO:0000313" key="1">
    <source>
        <dbReference type="EMBL" id="GIY14629.1"/>
    </source>
</evidence>
<name>A0AAV4QZB5_9ARAC</name>
<protein>
    <recommendedName>
        <fullName evidence="3">Ycf15</fullName>
    </recommendedName>
</protein>
<organism evidence="1 2">
    <name type="scientific">Caerostris darwini</name>
    <dbReference type="NCBI Taxonomy" id="1538125"/>
    <lineage>
        <taxon>Eukaryota</taxon>
        <taxon>Metazoa</taxon>
        <taxon>Ecdysozoa</taxon>
        <taxon>Arthropoda</taxon>
        <taxon>Chelicerata</taxon>
        <taxon>Arachnida</taxon>
        <taxon>Araneae</taxon>
        <taxon>Araneomorphae</taxon>
        <taxon>Entelegynae</taxon>
        <taxon>Araneoidea</taxon>
        <taxon>Araneidae</taxon>
        <taxon>Caerostris</taxon>
    </lineage>
</organism>
<comment type="caution">
    <text evidence="1">The sequence shown here is derived from an EMBL/GenBank/DDBJ whole genome shotgun (WGS) entry which is preliminary data.</text>
</comment>
<dbReference type="EMBL" id="BPLQ01005392">
    <property type="protein sequence ID" value="GIY14629.1"/>
    <property type="molecule type" value="Genomic_DNA"/>
</dbReference>
<sequence length="99" mass="11348">MFLRQRLVQENDVTNSFSKSIPKHIPSFLPNRKSASLPLSTDILFQCRPREIRLTDHFATRTAILGGGQNASPVLRSSHTHFPEGHCEYWSRNSEKREA</sequence>
<reference evidence="1 2" key="1">
    <citation type="submission" date="2021-06" db="EMBL/GenBank/DDBJ databases">
        <title>Caerostris darwini draft genome.</title>
        <authorList>
            <person name="Kono N."/>
            <person name="Arakawa K."/>
        </authorList>
    </citation>
    <scope>NUCLEOTIDE SEQUENCE [LARGE SCALE GENOMIC DNA]</scope>
</reference>
<evidence type="ECO:0008006" key="3">
    <source>
        <dbReference type="Google" id="ProtNLM"/>
    </source>
</evidence>
<gene>
    <name evidence="1" type="ORF">CDAR_64841</name>
</gene>